<dbReference type="SUPFAM" id="SSF53720">
    <property type="entry name" value="ALDH-like"/>
    <property type="match status" value="1"/>
</dbReference>
<evidence type="ECO:0000256" key="3">
    <source>
        <dbReference type="PROSITE-ProRule" id="PRU10007"/>
    </source>
</evidence>
<gene>
    <name evidence="6" type="primary">davD_2</name>
    <name evidence="6" type="ORF">BTM25_53690</name>
</gene>
<dbReference type="GO" id="GO:0102810">
    <property type="term" value="F:glutarate-semialdehyde dehydrogenase (NADP+) activity"/>
    <property type="evidence" value="ECO:0007669"/>
    <property type="project" value="UniProtKB-EC"/>
</dbReference>
<dbReference type="Proteomes" id="UP000242367">
    <property type="component" value="Unassembled WGS sequence"/>
</dbReference>
<dbReference type="FunFam" id="3.40.605.10:FF:000007">
    <property type="entry name" value="NAD/NADP-dependent betaine aldehyde dehydrogenase"/>
    <property type="match status" value="1"/>
</dbReference>
<organism evidence="6 7">
    <name type="scientific">Actinomadura rubteroloni</name>
    <dbReference type="NCBI Taxonomy" id="1926885"/>
    <lineage>
        <taxon>Bacteria</taxon>
        <taxon>Bacillati</taxon>
        <taxon>Actinomycetota</taxon>
        <taxon>Actinomycetes</taxon>
        <taxon>Streptosporangiales</taxon>
        <taxon>Thermomonosporaceae</taxon>
        <taxon>Actinomadura</taxon>
    </lineage>
</organism>
<evidence type="ECO:0000313" key="6">
    <source>
        <dbReference type="EMBL" id="POM22419.1"/>
    </source>
</evidence>
<dbReference type="EMBL" id="MTBP01000005">
    <property type="protein sequence ID" value="POM22419.1"/>
    <property type="molecule type" value="Genomic_DNA"/>
</dbReference>
<dbReference type="InterPro" id="IPR015590">
    <property type="entry name" value="Aldehyde_DH_dom"/>
</dbReference>
<dbReference type="RefSeq" id="WP_168212258.1">
    <property type="nucleotide sequence ID" value="NZ_MTBP01000005.1"/>
</dbReference>
<dbReference type="PROSITE" id="PS00687">
    <property type="entry name" value="ALDEHYDE_DEHYDR_GLU"/>
    <property type="match status" value="1"/>
</dbReference>
<feature type="active site" evidence="3">
    <location>
        <position position="240"/>
    </location>
</feature>
<dbReference type="InterPro" id="IPR016163">
    <property type="entry name" value="Ald_DH_C"/>
</dbReference>
<reference evidence="6 7" key="1">
    <citation type="journal article" date="2017" name="Chemistry">
        <title>Isolation, Biosynthesis and Chemical Modifications of Rubterolones A-F: Rare Tropolone Alkaloids from Actinomadura sp. 5-2.</title>
        <authorList>
            <person name="Guo H."/>
            <person name="Benndorf R."/>
            <person name="Leichnitz D."/>
            <person name="Klassen J.L."/>
            <person name="Vollmers J."/>
            <person name="Gorls H."/>
            <person name="Steinacker M."/>
            <person name="Weigel C."/>
            <person name="Dahse H.M."/>
            <person name="Kaster A.K."/>
            <person name="de Beer Z.W."/>
            <person name="Poulsen M."/>
            <person name="Beemelmanns C."/>
        </authorList>
    </citation>
    <scope>NUCLEOTIDE SEQUENCE [LARGE SCALE GENOMIC DNA]</scope>
    <source>
        <strain evidence="6 7">5-2</strain>
    </source>
</reference>
<feature type="domain" description="Aldehyde dehydrogenase" evidence="5">
    <location>
        <begin position="18"/>
        <end position="463"/>
    </location>
</feature>
<dbReference type="PROSITE" id="PS00070">
    <property type="entry name" value="ALDEHYDE_DEHYDR_CYS"/>
    <property type="match status" value="1"/>
</dbReference>
<comment type="caution">
    <text evidence="6">The sequence shown here is derived from an EMBL/GenBank/DDBJ whole genome shotgun (WGS) entry which is preliminary data.</text>
</comment>
<dbReference type="InterPro" id="IPR016160">
    <property type="entry name" value="Ald_DH_CS_CYS"/>
</dbReference>
<evidence type="ECO:0000313" key="7">
    <source>
        <dbReference type="Proteomes" id="UP000242367"/>
    </source>
</evidence>
<dbReference type="InterPro" id="IPR016161">
    <property type="entry name" value="Ald_DH/histidinol_DH"/>
</dbReference>
<keyword evidence="7" id="KW-1185">Reference proteome</keyword>
<proteinExistence type="inferred from homology"/>
<evidence type="ECO:0000259" key="5">
    <source>
        <dbReference type="Pfam" id="PF00171"/>
    </source>
</evidence>
<dbReference type="EC" id="1.2.1.20" evidence="6"/>
<dbReference type="InterPro" id="IPR016162">
    <property type="entry name" value="Ald_DH_N"/>
</dbReference>
<dbReference type="PANTHER" id="PTHR11699">
    <property type="entry name" value="ALDEHYDE DEHYDROGENASE-RELATED"/>
    <property type="match status" value="1"/>
</dbReference>
<dbReference type="Gene3D" id="3.40.605.10">
    <property type="entry name" value="Aldehyde Dehydrogenase, Chain A, domain 1"/>
    <property type="match status" value="1"/>
</dbReference>
<dbReference type="Gene3D" id="3.40.309.10">
    <property type="entry name" value="Aldehyde Dehydrogenase, Chain A, domain 2"/>
    <property type="match status" value="1"/>
</dbReference>
<sequence>MADLTMTIDGRAVAGDAAFGVVNPATGRVAGHAPGASRAQLDAAMEAAARALPGWRADEDARRKALLAVADLLFARAEEIGRIVTLEQGKPLGEAALEVAGAGVWFKYYAELDLPREIIQDDERALVEVVRRPVGVVAAITPWNYPLLLAAWKLAPALLAGNTVVLKPSPYTPLSSLVLGEALRDVLPPGVLNVVTGGDELGAWMTSHPVPRKISFTGSVATGRRVAAAAAPDLKRVTLELGGNDAAILLDDVDPAAVAGRLFGAAFANNGQVCSAVKRVYVPDALYDDVVDALAAQARAARVGDGMTEGVQYGPVNNRPQFERVGELVAEALAGGARAAAGGGPLPGPGYFFAPTILADVPDGARVVDEEQFGPALPVLRYRTVEEAVARANGTLFGLSGSVWGADADRAAGIAGRLECGTAWVNTHLALAPHQPFGGFKWSGLGVENGPHGLHGFTELQVVHRARG</sequence>
<dbReference type="CDD" id="cd07106">
    <property type="entry name" value="ALDH_AldA-AAD23400"/>
    <property type="match status" value="1"/>
</dbReference>
<keyword evidence="2 4" id="KW-0560">Oxidoreductase</keyword>
<evidence type="ECO:0000256" key="2">
    <source>
        <dbReference type="ARBA" id="ARBA00023002"/>
    </source>
</evidence>
<comment type="similarity">
    <text evidence="1 4">Belongs to the aldehyde dehydrogenase family.</text>
</comment>
<dbReference type="AlphaFoldDB" id="A0A2P4UBK1"/>
<protein>
    <submittedName>
        <fullName evidence="6">Glutarate-semialdehyde dehydrogenase DavD</fullName>
        <ecNumber evidence="6">1.2.1.20</ecNumber>
    </submittedName>
</protein>
<dbReference type="InterPro" id="IPR044086">
    <property type="entry name" value="LUC3-like"/>
</dbReference>
<dbReference type="InterPro" id="IPR029510">
    <property type="entry name" value="Ald_DH_CS_GLU"/>
</dbReference>
<evidence type="ECO:0000256" key="1">
    <source>
        <dbReference type="ARBA" id="ARBA00009986"/>
    </source>
</evidence>
<name>A0A2P4UBK1_9ACTN</name>
<accession>A0A2P4UBK1</accession>
<dbReference type="Pfam" id="PF00171">
    <property type="entry name" value="Aldedh"/>
    <property type="match status" value="1"/>
</dbReference>
<evidence type="ECO:0000256" key="4">
    <source>
        <dbReference type="RuleBase" id="RU003345"/>
    </source>
</evidence>